<dbReference type="AlphaFoldDB" id="A0A3N1KT65"/>
<reference evidence="1 2" key="1">
    <citation type="submission" date="2018-11" db="EMBL/GenBank/DDBJ databases">
        <title>Genomic Encyclopedia of Type Strains, Phase IV (KMG-IV): sequencing the most valuable type-strain genomes for metagenomic binning, comparative biology and taxonomic classification.</title>
        <authorList>
            <person name="Goeker M."/>
        </authorList>
    </citation>
    <scope>NUCLEOTIDE SEQUENCE [LARGE SCALE GENOMIC DNA]</scope>
    <source>
        <strain evidence="1 2">DSM 5900</strain>
    </source>
</reference>
<name>A0A3N1KT65_9PROT</name>
<dbReference type="SUPFAM" id="SSF54285">
    <property type="entry name" value="MoaD/ThiS"/>
    <property type="match status" value="1"/>
</dbReference>
<keyword evidence="2" id="KW-1185">Reference proteome</keyword>
<dbReference type="RefSeq" id="WP_123695074.1">
    <property type="nucleotide sequence ID" value="NZ_AP019700.1"/>
</dbReference>
<dbReference type="InterPro" id="IPR012675">
    <property type="entry name" value="Beta-grasp_dom_sf"/>
</dbReference>
<accession>A0A3N1KT65</accession>
<dbReference type="InterPro" id="IPR016155">
    <property type="entry name" value="Mopterin_synth/thiamin_S_b"/>
</dbReference>
<protein>
    <recommendedName>
        <fullName evidence="3">Molybdopterin synthase sulfur carrier subunit</fullName>
    </recommendedName>
</protein>
<dbReference type="EMBL" id="RJKX01000018">
    <property type="protein sequence ID" value="ROP81306.1"/>
    <property type="molecule type" value="Genomic_DNA"/>
</dbReference>
<evidence type="ECO:0008006" key="3">
    <source>
        <dbReference type="Google" id="ProtNLM"/>
    </source>
</evidence>
<sequence length="82" mass="9052">MARVILTRSFADLYAKGQVEHDVPGLRVRHLVRVLDERFPGIGRYLEDGVAVAIDGVMHQNAFLEEVGLNSEVCFMPAIEGG</sequence>
<evidence type="ECO:0000313" key="2">
    <source>
        <dbReference type="Proteomes" id="UP000278222"/>
    </source>
</evidence>
<dbReference type="OrthoDB" id="8087696at2"/>
<organism evidence="1 2">
    <name type="scientific">Stella humosa</name>
    <dbReference type="NCBI Taxonomy" id="94"/>
    <lineage>
        <taxon>Bacteria</taxon>
        <taxon>Pseudomonadati</taxon>
        <taxon>Pseudomonadota</taxon>
        <taxon>Alphaproteobacteria</taxon>
        <taxon>Rhodospirillales</taxon>
        <taxon>Stellaceae</taxon>
        <taxon>Stella</taxon>
    </lineage>
</organism>
<gene>
    <name evidence="1" type="ORF">EDC65_5162</name>
</gene>
<proteinExistence type="predicted"/>
<dbReference type="Gene3D" id="3.10.20.30">
    <property type="match status" value="1"/>
</dbReference>
<dbReference type="Proteomes" id="UP000278222">
    <property type="component" value="Unassembled WGS sequence"/>
</dbReference>
<evidence type="ECO:0000313" key="1">
    <source>
        <dbReference type="EMBL" id="ROP81306.1"/>
    </source>
</evidence>
<comment type="caution">
    <text evidence="1">The sequence shown here is derived from an EMBL/GenBank/DDBJ whole genome shotgun (WGS) entry which is preliminary data.</text>
</comment>